<keyword evidence="4" id="KW-0966">Cell projection</keyword>
<sequence>MIDLQSLEDFATVIDNEISTVKNFIEILKKEEDALIQGRIDELDMLVSDKARLVEKLEGLSDQRLRYLSISGCSLDKSGMRSWLAKQPKKELTASWFQLIELAKSAQQINLTNGKVISTRLQHAQRAHLSLQSAAGNISLYGPRGQVFV</sequence>
<proteinExistence type="inferred from homology"/>
<dbReference type="Pfam" id="PF05130">
    <property type="entry name" value="FlgN"/>
    <property type="match status" value="1"/>
</dbReference>
<keyword evidence="4" id="KW-0969">Cilium</keyword>
<reference evidence="5" key="1">
    <citation type="submission" date="2016-10" db="EMBL/GenBank/DDBJ databases">
        <authorList>
            <person name="Varghese N."/>
            <person name="Submissions S."/>
        </authorList>
    </citation>
    <scope>NUCLEOTIDE SEQUENCE [LARGE SCALE GENOMIC DNA]</scope>
    <source>
        <strain evidence="5">Nm71</strain>
    </source>
</reference>
<accession>A0A1I0CLA9</accession>
<evidence type="ECO:0000256" key="1">
    <source>
        <dbReference type="ARBA" id="ARBA00002397"/>
    </source>
</evidence>
<evidence type="ECO:0000313" key="5">
    <source>
        <dbReference type="Proteomes" id="UP000199345"/>
    </source>
</evidence>
<dbReference type="GO" id="GO:0044780">
    <property type="term" value="P:bacterial-type flagellum assembly"/>
    <property type="evidence" value="ECO:0007669"/>
    <property type="project" value="InterPro"/>
</dbReference>
<comment type="similarity">
    <text evidence="2">Belongs to the FlgN family.</text>
</comment>
<keyword evidence="5" id="KW-1185">Reference proteome</keyword>
<name>A0A1I0CLA9_9PROT</name>
<dbReference type="AlphaFoldDB" id="A0A1I0CLA9"/>
<dbReference type="SUPFAM" id="SSF140566">
    <property type="entry name" value="FlgN-like"/>
    <property type="match status" value="1"/>
</dbReference>
<dbReference type="InterPro" id="IPR007809">
    <property type="entry name" value="FlgN-like"/>
</dbReference>
<evidence type="ECO:0000313" key="4">
    <source>
        <dbReference type="EMBL" id="SET19769.1"/>
    </source>
</evidence>
<keyword evidence="3" id="KW-1005">Bacterial flagellum biogenesis</keyword>
<keyword evidence="4" id="KW-0282">Flagellum</keyword>
<organism evidence="4 5">
    <name type="scientific">Nitrosomonas marina</name>
    <dbReference type="NCBI Taxonomy" id="917"/>
    <lineage>
        <taxon>Bacteria</taxon>
        <taxon>Pseudomonadati</taxon>
        <taxon>Pseudomonadota</taxon>
        <taxon>Betaproteobacteria</taxon>
        <taxon>Nitrosomonadales</taxon>
        <taxon>Nitrosomonadaceae</taxon>
        <taxon>Nitrosomonas</taxon>
    </lineage>
</organism>
<dbReference type="RefSeq" id="WP_090658520.1">
    <property type="nucleotide sequence ID" value="NZ_FOIA01000015.1"/>
</dbReference>
<dbReference type="EMBL" id="FOIA01000015">
    <property type="protein sequence ID" value="SET19769.1"/>
    <property type="molecule type" value="Genomic_DNA"/>
</dbReference>
<dbReference type="Gene3D" id="1.20.58.300">
    <property type="entry name" value="FlgN-like"/>
    <property type="match status" value="1"/>
</dbReference>
<comment type="function">
    <text evidence="1">Required for the efficient initiation of filament assembly.</text>
</comment>
<dbReference type="OrthoDB" id="8546556at2"/>
<gene>
    <name evidence="4" type="ORF">SAMN05216326_11517</name>
</gene>
<protein>
    <submittedName>
        <fullName evidence="4">Flagella synthesis protein FlgN</fullName>
    </submittedName>
</protein>
<dbReference type="InterPro" id="IPR036679">
    <property type="entry name" value="FlgN-like_sf"/>
</dbReference>
<evidence type="ECO:0000256" key="3">
    <source>
        <dbReference type="ARBA" id="ARBA00022795"/>
    </source>
</evidence>
<evidence type="ECO:0000256" key="2">
    <source>
        <dbReference type="ARBA" id="ARBA00007703"/>
    </source>
</evidence>
<dbReference type="Proteomes" id="UP000199345">
    <property type="component" value="Unassembled WGS sequence"/>
</dbReference>